<evidence type="ECO:0000256" key="3">
    <source>
        <dbReference type="ARBA" id="ARBA00022801"/>
    </source>
</evidence>
<protein>
    <recommendedName>
        <fullName evidence="7">Peptidase C15, pyroglutamyl peptidase I-like protein</fullName>
    </recommendedName>
</protein>
<reference evidence="5" key="1">
    <citation type="journal article" date="2021" name="Nat. Commun.">
        <title>Genetic determinants of endophytism in the Arabidopsis root mycobiome.</title>
        <authorList>
            <person name="Mesny F."/>
            <person name="Miyauchi S."/>
            <person name="Thiergart T."/>
            <person name="Pickel B."/>
            <person name="Atanasova L."/>
            <person name="Karlsson M."/>
            <person name="Huettel B."/>
            <person name="Barry K.W."/>
            <person name="Haridas S."/>
            <person name="Chen C."/>
            <person name="Bauer D."/>
            <person name="Andreopoulos W."/>
            <person name="Pangilinan J."/>
            <person name="LaButti K."/>
            <person name="Riley R."/>
            <person name="Lipzen A."/>
            <person name="Clum A."/>
            <person name="Drula E."/>
            <person name="Henrissat B."/>
            <person name="Kohler A."/>
            <person name="Grigoriev I.V."/>
            <person name="Martin F.M."/>
            <person name="Hacquard S."/>
        </authorList>
    </citation>
    <scope>NUCLEOTIDE SEQUENCE</scope>
    <source>
        <strain evidence="5">MPI-CAGE-AT-0147</strain>
    </source>
</reference>
<evidence type="ECO:0000256" key="2">
    <source>
        <dbReference type="ARBA" id="ARBA00022670"/>
    </source>
</evidence>
<dbReference type="EMBL" id="JAGMUV010000004">
    <property type="protein sequence ID" value="KAH7161760.1"/>
    <property type="molecule type" value="Genomic_DNA"/>
</dbReference>
<dbReference type="InterPro" id="IPR016125">
    <property type="entry name" value="Peptidase_C15-like"/>
</dbReference>
<keyword evidence="4" id="KW-0788">Thiol protease</keyword>
<keyword evidence="6" id="KW-1185">Reference proteome</keyword>
<dbReference type="GO" id="GO:0008234">
    <property type="term" value="F:cysteine-type peptidase activity"/>
    <property type="evidence" value="ECO:0007669"/>
    <property type="project" value="UniProtKB-KW"/>
</dbReference>
<gene>
    <name evidence="5" type="ORF">EDB81DRAFT_925437</name>
</gene>
<evidence type="ECO:0000313" key="5">
    <source>
        <dbReference type="EMBL" id="KAH7161760.1"/>
    </source>
</evidence>
<keyword evidence="2" id="KW-0645">Protease</keyword>
<dbReference type="AlphaFoldDB" id="A0A9P9FFD3"/>
<evidence type="ECO:0000256" key="4">
    <source>
        <dbReference type="ARBA" id="ARBA00022807"/>
    </source>
</evidence>
<dbReference type="PANTHER" id="PTHR23402:SF1">
    <property type="entry name" value="PYROGLUTAMYL-PEPTIDASE I"/>
    <property type="match status" value="1"/>
</dbReference>
<dbReference type="PANTHER" id="PTHR23402">
    <property type="entry name" value="PROTEASE FAMILY C15 PYROGLUTAMYL-PEPTIDASE I-RELATED"/>
    <property type="match status" value="1"/>
</dbReference>
<evidence type="ECO:0008006" key="7">
    <source>
        <dbReference type="Google" id="ProtNLM"/>
    </source>
</evidence>
<evidence type="ECO:0000256" key="1">
    <source>
        <dbReference type="ARBA" id="ARBA00006641"/>
    </source>
</evidence>
<accession>A0A9P9FFD3</accession>
<dbReference type="OrthoDB" id="407146at2759"/>
<sequence length="220" mass="24108">MSLQQPIAGLGAPFLVGVTGGGLYNSGFDYNSATVLKDAPPYSFHRQGRPAIKILKAGNLSMYDPTEEPADGLQVRLMIHMGMRTKEPNYCFETVARRDDYVHPDNLGKLPNPEDYDPDGYFGGCPEELRPDVDIVAAGNAAQQLLPDHKMRVSTDAGHNLCEWFFLNSLVEGYKRGAPRNVAFVHVPPGKTEEDLKTGVEVLQAYIGSLVSQIEAKSEV</sequence>
<dbReference type="SUPFAM" id="SSF53182">
    <property type="entry name" value="Pyrrolidone carboxyl peptidase (pyroglutamate aminopeptidase)"/>
    <property type="match status" value="1"/>
</dbReference>
<dbReference type="GO" id="GO:0006508">
    <property type="term" value="P:proteolysis"/>
    <property type="evidence" value="ECO:0007669"/>
    <property type="project" value="UniProtKB-KW"/>
</dbReference>
<organism evidence="5 6">
    <name type="scientific">Dactylonectria macrodidyma</name>
    <dbReference type="NCBI Taxonomy" id="307937"/>
    <lineage>
        <taxon>Eukaryota</taxon>
        <taxon>Fungi</taxon>
        <taxon>Dikarya</taxon>
        <taxon>Ascomycota</taxon>
        <taxon>Pezizomycotina</taxon>
        <taxon>Sordariomycetes</taxon>
        <taxon>Hypocreomycetidae</taxon>
        <taxon>Hypocreales</taxon>
        <taxon>Nectriaceae</taxon>
        <taxon>Dactylonectria</taxon>
    </lineage>
</organism>
<dbReference type="Proteomes" id="UP000738349">
    <property type="component" value="Unassembled WGS sequence"/>
</dbReference>
<dbReference type="InterPro" id="IPR036440">
    <property type="entry name" value="Peptidase_C15-like_sf"/>
</dbReference>
<evidence type="ECO:0000313" key="6">
    <source>
        <dbReference type="Proteomes" id="UP000738349"/>
    </source>
</evidence>
<dbReference type="Gene3D" id="3.40.630.20">
    <property type="entry name" value="Peptidase C15, pyroglutamyl peptidase I-like"/>
    <property type="match status" value="1"/>
</dbReference>
<proteinExistence type="inferred from homology"/>
<comment type="similarity">
    <text evidence="1">Belongs to the peptidase C15 family.</text>
</comment>
<name>A0A9P9FFD3_9HYPO</name>
<comment type="caution">
    <text evidence="5">The sequence shown here is derived from an EMBL/GenBank/DDBJ whole genome shotgun (WGS) entry which is preliminary data.</text>
</comment>
<keyword evidence="3" id="KW-0378">Hydrolase</keyword>